<evidence type="ECO:0000313" key="3">
    <source>
        <dbReference type="Proteomes" id="UP000233551"/>
    </source>
</evidence>
<sequence>MHGPPPPQLHPFSSISIFGTNRVGPFFYPGRIGNAERTHAGSARVQWLSRPSSRRPSLAQSGPIQQRQPVSVRPSPAASRSPAVHSAQSGPFGPIRPTNPAAQLPDEIF</sequence>
<dbReference type="Proteomes" id="UP000233551">
    <property type="component" value="Unassembled WGS sequence"/>
</dbReference>
<dbReference type="EMBL" id="PGOL01003058">
    <property type="protein sequence ID" value="PKI43308.1"/>
    <property type="molecule type" value="Genomic_DNA"/>
</dbReference>
<feature type="compositionally biased region" description="Low complexity" evidence="1">
    <location>
        <begin position="69"/>
        <end position="84"/>
    </location>
</feature>
<evidence type="ECO:0000313" key="2">
    <source>
        <dbReference type="EMBL" id="PKI43308.1"/>
    </source>
</evidence>
<reference evidence="2 3" key="1">
    <citation type="submission" date="2017-11" db="EMBL/GenBank/DDBJ databases">
        <title>De-novo sequencing of pomegranate (Punica granatum L.) genome.</title>
        <authorList>
            <person name="Akparov Z."/>
            <person name="Amiraslanov A."/>
            <person name="Hajiyeva S."/>
            <person name="Abbasov M."/>
            <person name="Kaur K."/>
            <person name="Hamwieh A."/>
            <person name="Solovyev V."/>
            <person name="Salamov A."/>
            <person name="Braich B."/>
            <person name="Kosarev P."/>
            <person name="Mahmoud A."/>
            <person name="Hajiyev E."/>
            <person name="Babayeva S."/>
            <person name="Izzatullayeva V."/>
            <person name="Mammadov A."/>
            <person name="Mammadov A."/>
            <person name="Sharifova S."/>
            <person name="Ojaghi J."/>
            <person name="Eynullazada K."/>
            <person name="Bayramov B."/>
            <person name="Abdulazimova A."/>
            <person name="Shahmuradov I."/>
        </authorList>
    </citation>
    <scope>NUCLEOTIDE SEQUENCE [LARGE SCALE GENOMIC DNA]</scope>
    <source>
        <strain evidence="3">cv. AG2017</strain>
        <tissue evidence="2">Leaf</tissue>
    </source>
</reference>
<dbReference type="AlphaFoldDB" id="A0A2I0IH42"/>
<protein>
    <submittedName>
        <fullName evidence="2">Uncharacterized protein</fullName>
    </submittedName>
</protein>
<proteinExistence type="predicted"/>
<organism evidence="2 3">
    <name type="scientific">Punica granatum</name>
    <name type="common">Pomegranate</name>
    <dbReference type="NCBI Taxonomy" id="22663"/>
    <lineage>
        <taxon>Eukaryota</taxon>
        <taxon>Viridiplantae</taxon>
        <taxon>Streptophyta</taxon>
        <taxon>Embryophyta</taxon>
        <taxon>Tracheophyta</taxon>
        <taxon>Spermatophyta</taxon>
        <taxon>Magnoliopsida</taxon>
        <taxon>eudicotyledons</taxon>
        <taxon>Gunneridae</taxon>
        <taxon>Pentapetalae</taxon>
        <taxon>rosids</taxon>
        <taxon>malvids</taxon>
        <taxon>Myrtales</taxon>
        <taxon>Lythraceae</taxon>
        <taxon>Punica</taxon>
    </lineage>
</organism>
<feature type="compositionally biased region" description="Polar residues" evidence="1">
    <location>
        <begin position="58"/>
        <end position="68"/>
    </location>
</feature>
<evidence type="ECO:0000256" key="1">
    <source>
        <dbReference type="SAM" id="MobiDB-lite"/>
    </source>
</evidence>
<comment type="caution">
    <text evidence="2">The sequence shown here is derived from an EMBL/GenBank/DDBJ whole genome shotgun (WGS) entry which is preliminary data.</text>
</comment>
<feature type="region of interest" description="Disordered" evidence="1">
    <location>
        <begin position="32"/>
        <end position="109"/>
    </location>
</feature>
<accession>A0A2I0IH42</accession>
<name>A0A2I0IH42_PUNGR</name>
<gene>
    <name evidence="2" type="ORF">CRG98_036288</name>
</gene>
<keyword evidence="3" id="KW-1185">Reference proteome</keyword>